<comment type="caution">
    <text evidence="3">The sequence shown here is derived from an EMBL/GenBank/DDBJ whole genome shotgun (WGS) entry which is preliminary data.</text>
</comment>
<dbReference type="InterPro" id="IPR014748">
    <property type="entry name" value="Enoyl-CoA_hydra_C"/>
</dbReference>
<dbReference type="SUPFAM" id="SSF52096">
    <property type="entry name" value="ClpP/crotonase"/>
    <property type="match status" value="1"/>
</dbReference>
<feature type="region of interest" description="Disordered" evidence="2">
    <location>
        <begin position="70"/>
        <end position="89"/>
    </location>
</feature>
<dbReference type="Gene3D" id="1.10.12.10">
    <property type="entry name" value="Lyase 2-enoyl-coa Hydratase, Chain A, domain 2"/>
    <property type="match status" value="1"/>
</dbReference>
<reference evidence="4" key="1">
    <citation type="submission" date="2020-01" db="EMBL/GenBank/DDBJ databases">
        <title>'Steroidobacter agaridevorans' sp. nov., agar-degrading bacteria isolated from rhizosphere soils.</title>
        <authorList>
            <person name="Ikenaga M."/>
            <person name="Kataoka M."/>
            <person name="Murouchi A."/>
            <person name="Katsuragi S."/>
            <person name="Sakai M."/>
        </authorList>
    </citation>
    <scope>NUCLEOTIDE SEQUENCE [LARGE SCALE GENOMIC DNA]</scope>
    <source>
        <strain evidence="4">YU21-B</strain>
    </source>
</reference>
<dbReference type="InterPro" id="IPR029045">
    <property type="entry name" value="ClpP/crotonase-like_dom_sf"/>
</dbReference>
<dbReference type="CDD" id="cd06558">
    <property type="entry name" value="crotonase-like"/>
    <property type="match status" value="1"/>
</dbReference>
<keyword evidence="4" id="KW-1185">Reference proteome</keyword>
<proteinExistence type="inferred from homology"/>
<dbReference type="PANTHER" id="PTHR43459:SF3">
    <property type="entry name" value="ENOYL-COA HYDRATASE ECHA15 (ENOYL HYDRASE) (UNSATURATED ACYL-COA HYDRATASE) (CROTONASE)-RELATED"/>
    <property type="match status" value="1"/>
</dbReference>
<dbReference type="PANTHER" id="PTHR43459">
    <property type="entry name" value="ENOYL-COA HYDRATASE"/>
    <property type="match status" value="1"/>
</dbReference>
<gene>
    <name evidence="3" type="ORF">GCM10011487_40570</name>
</gene>
<organism evidence="3 4">
    <name type="scientific">Steroidobacter agaridevorans</name>
    <dbReference type="NCBI Taxonomy" id="2695856"/>
    <lineage>
        <taxon>Bacteria</taxon>
        <taxon>Pseudomonadati</taxon>
        <taxon>Pseudomonadota</taxon>
        <taxon>Gammaproteobacteria</taxon>
        <taxon>Steroidobacterales</taxon>
        <taxon>Steroidobacteraceae</taxon>
        <taxon>Steroidobacter</taxon>
    </lineage>
</organism>
<dbReference type="EMBL" id="BLJN01000004">
    <property type="protein sequence ID" value="GFE82057.1"/>
    <property type="molecule type" value="Genomic_DNA"/>
</dbReference>
<dbReference type="AlphaFoldDB" id="A0A829YFE7"/>
<protein>
    <submittedName>
        <fullName evidence="3">Enoyl-CoA hydratase</fullName>
    </submittedName>
</protein>
<evidence type="ECO:0000256" key="1">
    <source>
        <dbReference type="ARBA" id="ARBA00005254"/>
    </source>
</evidence>
<evidence type="ECO:0000313" key="3">
    <source>
        <dbReference type="EMBL" id="GFE82057.1"/>
    </source>
</evidence>
<dbReference type="GO" id="GO:0003824">
    <property type="term" value="F:catalytic activity"/>
    <property type="evidence" value="ECO:0007669"/>
    <property type="project" value="UniProtKB-ARBA"/>
</dbReference>
<dbReference type="Proteomes" id="UP000445000">
    <property type="component" value="Unassembled WGS sequence"/>
</dbReference>
<evidence type="ECO:0000313" key="4">
    <source>
        <dbReference type="Proteomes" id="UP000445000"/>
    </source>
</evidence>
<dbReference type="RefSeq" id="WP_161813734.1">
    <property type="nucleotide sequence ID" value="NZ_BLJN01000004.1"/>
</dbReference>
<name>A0A829YFE7_9GAMM</name>
<evidence type="ECO:0000256" key="2">
    <source>
        <dbReference type="SAM" id="MobiDB-lite"/>
    </source>
</evidence>
<dbReference type="Gene3D" id="3.90.226.10">
    <property type="entry name" value="2-enoyl-CoA Hydratase, Chain A, domain 1"/>
    <property type="match status" value="1"/>
</dbReference>
<dbReference type="InterPro" id="IPR001753">
    <property type="entry name" value="Enoyl-CoA_hydra/iso"/>
</dbReference>
<accession>A0A829YFE7</accession>
<sequence>MSAIDPQRYEMIKVSVSDGIATLVLSNPARKNAVNRQMHTELERIWDDIDADDDVRVAILTGDAGTFCAGTDLGGQQKQNNEGRRGRPRTRPARRIFWNMLDCEKPIIAKVRGYAYGLGVNLALACDLVYAAESAKLCDSHVKHGIAPGDGGAALWPLLIGFHRAKELILTGEPIVGRKAADIGLINYALPDDELDAAVDAMARKLADGPPLAISYGKLSVNTMLKQMMAGAFETSLAYDQLTLYTQDHKEGANAFMEKRKPKFTGN</sequence>
<comment type="similarity">
    <text evidence="1">Belongs to the enoyl-CoA hydratase/isomerase family.</text>
</comment>
<dbReference type="Pfam" id="PF00378">
    <property type="entry name" value="ECH_1"/>
    <property type="match status" value="1"/>
</dbReference>